<dbReference type="Pfam" id="PF01497">
    <property type="entry name" value="Peripla_BP_2"/>
    <property type="match status" value="1"/>
</dbReference>
<dbReference type="InterPro" id="IPR050902">
    <property type="entry name" value="ABC_Transporter_SBP"/>
</dbReference>
<organism evidence="3">
    <name type="scientific">Oceaniferula spumae</name>
    <dbReference type="NCBI Taxonomy" id="2979115"/>
    <lineage>
        <taxon>Bacteria</taxon>
        <taxon>Pseudomonadati</taxon>
        <taxon>Verrucomicrobiota</taxon>
        <taxon>Verrucomicrobiia</taxon>
        <taxon>Verrucomicrobiales</taxon>
        <taxon>Verrucomicrobiaceae</taxon>
        <taxon>Oceaniferula</taxon>
    </lineage>
</organism>
<dbReference type="PROSITE" id="PS50983">
    <property type="entry name" value="FE_B12_PBP"/>
    <property type="match status" value="1"/>
</dbReference>
<evidence type="ECO:0000313" key="3">
    <source>
        <dbReference type="EMBL" id="BDS08082.1"/>
    </source>
</evidence>
<protein>
    <submittedName>
        <fullName evidence="3">Iron ABC transporter substrate-binding protein</fullName>
    </submittedName>
</protein>
<dbReference type="Gene3D" id="3.40.50.1980">
    <property type="entry name" value="Nitrogenase molybdenum iron protein domain"/>
    <property type="match status" value="2"/>
</dbReference>
<name>A0AAT9FQ23_9BACT</name>
<feature type="domain" description="Fe/B12 periplasmic-binding" evidence="2">
    <location>
        <begin position="22"/>
        <end position="269"/>
    </location>
</feature>
<dbReference type="KEGG" id="osu:NT6N_31220"/>
<evidence type="ECO:0000259" key="2">
    <source>
        <dbReference type="PROSITE" id="PS50983"/>
    </source>
</evidence>
<dbReference type="InterPro" id="IPR002491">
    <property type="entry name" value="ABC_transptr_periplasmic_BD"/>
</dbReference>
<proteinExistence type="predicted"/>
<dbReference type="InterPro" id="IPR054828">
    <property type="entry name" value="Vit_B12_bind_prot"/>
</dbReference>
<dbReference type="PANTHER" id="PTHR30535">
    <property type="entry name" value="VITAMIN B12-BINDING PROTEIN"/>
    <property type="match status" value="1"/>
</dbReference>
<keyword evidence="1" id="KW-0732">Signal</keyword>
<dbReference type="SUPFAM" id="SSF53807">
    <property type="entry name" value="Helical backbone' metal receptor"/>
    <property type="match status" value="1"/>
</dbReference>
<reference evidence="3" key="1">
    <citation type="submission" date="2024-07" db="EMBL/GenBank/DDBJ databases">
        <title>Complete genome sequence of Verrucomicrobiaceae bacterium NT6N.</title>
        <authorList>
            <person name="Huang C."/>
            <person name="Takami H."/>
            <person name="Hamasaki K."/>
        </authorList>
    </citation>
    <scope>NUCLEOTIDE SEQUENCE</scope>
    <source>
        <strain evidence="3">NT6N</strain>
    </source>
</reference>
<dbReference type="EMBL" id="AP026866">
    <property type="protein sequence ID" value="BDS08082.1"/>
    <property type="molecule type" value="Genomic_DNA"/>
</dbReference>
<sequence length="269" mass="30150">MTRNIHSEAIDHQFAIGDRPARIVSLLPSATEALYHMGLIDRVIGVSEYCDRYVPDLTVPQVGQYLNCDIEQIKNLEPDLVLTTGGIQRKLALKLAKENLPVFVLPLPQSFHGILENIRILGGLMNELEASRKLTASLSSRADVIRQAAPTNRPKVYLELWLGRHMRAVGGGSYIEDLITIAGGDLIFKNESTGYFTPDFEQVSSLEPDIHLFFHEPEYLVDPTKLVADRNWNPDTKIIISTVKCGENMIQDGPSFLDTAEWLQQQLIL</sequence>
<gene>
    <name evidence="3" type="ORF">NT6N_31220</name>
</gene>
<dbReference type="NCBIfam" id="NF038402">
    <property type="entry name" value="TroA_like"/>
    <property type="match status" value="1"/>
</dbReference>
<dbReference type="PANTHER" id="PTHR30535:SF34">
    <property type="entry name" value="MOLYBDATE-BINDING PROTEIN MOLA"/>
    <property type="match status" value="1"/>
</dbReference>
<evidence type="ECO:0000256" key="1">
    <source>
        <dbReference type="ARBA" id="ARBA00022729"/>
    </source>
</evidence>
<accession>A0AAT9FQ23</accession>
<dbReference type="AlphaFoldDB" id="A0AAT9FQ23"/>